<dbReference type="InterPro" id="IPR039424">
    <property type="entry name" value="SBP_5"/>
</dbReference>
<accession>A0ABT1DXH6</accession>
<dbReference type="PANTHER" id="PTHR30290">
    <property type="entry name" value="PERIPLASMIC BINDING COMPONENT OF ABC TRANSPORTER"/>
    <property type="match status" value="1"/>
</dbReference>
<protein>
    <submittedName>
        <fullName evidence="3">ABC transporter substrate-binding protein</fullName>
    </submittedName>
</protein>
<evidence type="ECO:0000313" key="3">
    <source>
        <dbReference type="EMBL" id="MCO8275568.1"/>
    </source>
</evidence>
<feature type="domain" description="Solute-binding protein family 5" evidence="2">
    <location>
        <begin position="101"/>
        <end position="483"/>
    </location>
</feature>
<evidence type="ECO:0000256" key="1">
    <source>
        <dbReference type="SAM" id="MobiDB-lite"/>
    </source>
</evidence>
<dbReference type="RefSeq" id="WP_253241630.1">
    <property type="nucleotide sequence ID" value="NZ_JAMYJR010000038.1"/>
</dbReference>
<dbReference type="InterPro" id="IPR000914">
    <property type="entry name" value="SBP_5_dom"/>
</dbReference>
<evidence type="ECO:0000259" key="2">
    <source>
        <dbReference type="Pfam" id="PF00496"/>
    </source>
</evidence>
<dbReference type="EMBL" id="JAMYJR010000038">
    <property type="protein sequence ID" value="MCO8275568.1"/>
    <property type="molecule type" value="Genomic_DNA"/>
</dbReference>
<organism evidence="3 4">
    <name type="scientific">Paractinoplanes aksuensis</name>
    <dbReference type="NCBI Taxonomy" id="2939490"/>
    <lineage>
        <taxon>Bacteria</taxon>
        <taxon>Bacillati</taxon>
        <taxon>Actinomycetota</taxon>
        <taxon>Actinomycetes</taxon>
        <taxon>Micromonosporales</taxon>
        <taxon>Micromonosporaceae</taxon>
        <taxon>Paractinoplanes</taxon>
    </lineage>
</organism>
<dbReference type="InterPro" id="IPR030678">
    <property type="entry name" value="Peptide/Ni-bd"/>
</dbReference>
<dbReference type="SUPFAM" id="SSF53850">
    <property type="entry name" value="Periplasmic binding protein-like II"/>
    <property type="match status" value="1"/>
</dbReference>
<sequence>MAAVALASAGCTSPSSDRDNGGDHAATGGITAQSQTIDPNAEGPAREIEGARKGGHIELQAEQTPITFDPTDAYALDTNAISRLFLRTPTQLDIRNGKPTLVPDLTDVGTVSDDKLTWTFKLQPGIRYEDGNEVKVEDLAYAIKRSFARDVYAYGPAYQLRYFKDGQTYKGPYRSGDTYSGVATQGTDTLIIRLAQPFADLPFYLTFPMFTPIPQAKDTKQEYRNHPLATGPYMFDTYRAGSKLVLKRNPNWQPETDPVRHQYPDTFTFTWGGDKLRSQTAALDSNGANANTINYEALDASLIPRLKGKEAQLLTGQSSCNYVFQMDSRKIPLEVRKAIAKAFPYDANFKAEGKNDYVAERASTVMPPSTPGYQKYPAVPDLTGTGPGDPEGARKMLEAAGKVGFEISYYYDNTKPIPQQVSQVRADALTKAGFKVKAIGVSTADLRAKTFDYTAPVNADQGPRGWCADWPSGISWFPVLFRSNSVTDGITWGALNDKEFDEKIDAVAGLPTEQATPKWAALDKEALEKYVALPLYYDKSAIVQGTNIGRSVIDPTSSLPVFTSMYLKS</sequence>
<dbReference type="Gene3D" id="3.40.190.10">
    <property type="entry name" value="Periplasmic binding protein-like II"/>
    <property type="match status" value="1"/>
</dbReference>
<comment type="caution">
    <text evidence="3">The sequence shown here is derived from an EMBL/GenBank/DDBJ whole genome shotgun (WGS) entry which is preliminary data.</text>
</comment>
<name>A0ABT1DXH6_9ACTN</name>
<feature type="region of interest" description="Disordered" evidence="1">
    <location>
        <begin position="6"/>
        <end position="46"/>
    </location>
</feature>
<dbReference type="Pfam" id="PF00496">
    <property type="entry name" value="SBP_bac_5"/>
    <property type="match status" value="1"/>
</dbReference>
<reference evidence="3 4" key="1">
    <citation type="submission" date="2022-06" db="EMBL/GenBank/DDBJ databases">
        <title>New Species of the Genus Actinoplanes, ActinopZanes ferrugineus.</title>
        <authorList>
            <person name="Ding P."/>
        </authorList>
    </citation>
    <scope>NUCLEOTIDE SEQUENCE [LARGE SCALE GENOMIC DNA]</scope>
    <source>
        <strain evidence="3 4">TRM88003</strain>
    </source>
</reference>
<dbReference type="Gene3D" id="3.10.105.10">
    <property type="entry name" value="Dipeptide-binding Protein, Domain 3"/>
    <property type="match status" value="1"/>
</dbReference>
<dbReference type="PIRSF" id="PIRSF002741">
    <property type="entry name" value="MppA"/>
    <property type="match status" value="1"/>
</dbReference>
<gene>
    <name evidence="3" type="ORF">M1L60_33785</name>
</gene>
<dbReference type="PANTHER" id="PTHR30290:SF83">
    <property type="entry name" value="ABC TRANSPORTER SUBSTRATE-BINDING PROTEIN"/>
    <property type="match status" value="1"/>
</dbReference>
<evidence type="ECO:0000313" key="4">
    <source>
        <dbReference type="Proteomes" id="UP001523369"/>
    </source>
</evidence>
<proteinExistence type="predicted"/>
<dbReference type="Proteomes" id="UP001523369">
    <property type="component" value="Unassembled WGS sequence"/>
</dbReference>
<keyword evidence="4" id="KW-1185">Reference proteome</keyword>